<evidence type="ECO:0000256" key="3">
    <source>
        <dbReference type="ARBA" id="ARBA00022801"/>
    </source>
</evidence>
<evidence type="ECO:0000313" key="5">
    <source>
        <dbReference type="EMBL" id="NQX32494.1"/>
    </source>
</evidence>
<dbReference type="PANTHER" id="PTHR39181:SF1">
    <property type="entry name" value="TYROSINE-PROTEIN PHOSPHATASE YWQE"/>
    <property type="match status" value="1"/>
</dbReference>
<dbReference type="PIRSF" id="PIRSF016557">
    <property type="entry name" value="Caps_synth_CpsB"/>
    <property type="match status" value="1"/>
</dbReference>
<gene>
    <name evidence="5" type="ORF">HQN85_12200</name>
</gene>
<dbReference type="EC" id="3.1.3.48" evidence="2"/>
<dbReference type="RefSeq" id="WP_173272636.1">
    <property type="nucleotide sequence ID" value="NZ_JABMKV010000003.1"/>
</dbReference>
<dbReference type="PANTHER" id="PTHR39181">
    <property type="entry name" value="TYROSINE-PROTEIN PHOSPHATASE YWQE"/>
    <property type="match status" value="1"/>
</dbReference>
<dbReference type="InterPro" id="IPR016195">
    <property type="entry name" value="Pol/histidinol_Pase-like"/>
</dbReference>
<evidence type="ECO:0000313" key="6">
    <source>
        <dbReference type="Proteomes" id="UP000762110"/>
    </source>
</evidence>
<dbReference type="SUPFAM" id="SSF89550">
    <property type="entry name" value="PHP domain-like"/>
    <property type="match status" value="1"/>
</dbReference>
<keyword evidence="6" id="KW-1185">Reference proteome</keyword>
<dbReference type="EMBL" id="JABMKV010000003">
    <property type="protein sequence ID" value="NQX32494.1"/>
    <property type="molecule type" value="Genomic_DNA"/>
</dbReference>
<dbReference type="InterPro" id="IPR016667">
    <property type="entry name" value="Caps_polysacc_synth_CpsB/CapC"/>
</dbReference>
<name>A0ABX2DH89_9SPHI</name>
<proteinExistence type="inferred from homology"/>
<comment type="caution">
    <text evidence="5">The sequence shown here is derived from an EMBL/GenBank/DDBJ whole genome shotgun (WGS) entry which is preliminary data.</text>
</comment>
<accession>A0ABX2DH89</accession>
<dbReference type="Proteomes" id="UP000762110">
    <property type="component" value="Unassembled WGS sequence"/>
</dbReference>
<comment type="catalytic activity">
    <reaction evidence="4">
        <text>O-phospho-L-tyrosyl-[protein] + H2O = L-tyrosyl-[protein] + phosphate</text>
        <dbReference type="Rhea" id="RHEA:10684"/>
        <dbReference type="Rhea" id="RHEA-COMP:10136"/>
        <dbReference type="Rhea" id="RHEA-COMP:20101"/>
        <dbReference type="ChEBI" id="CHEBI:15377"/>
        <dbReference type="ChEBI" id="CHEBI:43474"/>
        <dbReference type="ChEBI" id="CHEBI:46858"/>
        <dbReference type="ChEBI" id="CHEBI:61978"/>
        <dbReference type="EC" id="3.1.3.48"/>
    </reaction>
</comment>
<organism evidence="5 6">
    <name type="scientific">Pedobacter boryungensis</name>
    <dbReference type="NCBI Taxonomy" id="869962"/>
    <lineage>
        <taxon>Bacteria</taxon>
        <taxon>Pseudomonadati</taxon>
        <taxon>Bacteroidota</taxon>
        <taxon>Sphingobacteriia</taxon>
        <taxon>Sphingobacteriales</taxon>
        <taxon>Sphingobacteriaceae</taxon>
        <taxon>Pedobacter</taxon>
    </lineage>
</organism>
<protein>
    <recommendedName>
        <fullName evidence="2">protein-tyrosine-phosphatase</fullName>
        <ecNumber evidence="2">3.1.3.48</ecNumber>
    </recommendedName>
</protein>
<keyword evidence="3" id="KW-0378">Hydrolase</keyword>
<evidence type="ECO:0000256" key="1">
    <source>
        <dbReference type="ARBA" id="ARBA00005750"/>
    </source>
</evidence>
<evidence type="ECO:0000256" key="2">
    <source>
        <dbReference type="ARBA" id="ARBA00013064"/>
    </source>
</evidence>
<comment type="similarity">
    <text evidence="1">Belongs to the metallo-dependent hydrolases superfamily. CpsB/CapC family.</text>
</comment>
<evidence type="ECO:0000256" key="4">
    <source>
        <dbReference type="ARBA" id="ARBA00051722"/>
    </source>
</evidence>
<reference evidence="5 6" key="1">
    <citation type="submission" date="2020-05" db="EMBL/GenBank/DDBJ databases">
        <title>Description of Pedobacter foliorum sp. nov.</title>
        <authorList>
            <person name="Qi S."/>
            <person name="Carlier A."/>
            <person name="Cnockaert M."/>
            <person name="Vandamme P."/>
        </authorList>
    </citation>
    <scope>NUCLEOTIDE SEQUENCE [LARGE SCALE GENOMIC DNA]</scope>
    <source>
        <strain evidence="5 6">LMG 31300</strain>
    </source>
</reference>
<dbReference type="Gene3D" id="3.20.20.140">
    <property type="entry name" value="Metal-dependent hydrolases"/>
    <property type="match status" value="1"/>
</dbReference>
<dbReference type="Pfam" id="PF19567">
    <property type="entry name" value="CpsB_CapC"/>
    <property type="match status" value="1"/>
</dbReference>
<sequence>MFGWFKKDKEPEFNFSVIGTDMHSHIIPGIDDGAKSLDDSLLLARRFKSLGFKKLVATPHIMADYFRNTPDIIHRALDVLREGLLKNNIDLEVSAAAEYYLDETFEKKIEKKEVLSFGKNKYLLFELSYINPPHNLFEVISKIQHAGYQPVLAHPERYPYYNGSLESYQQIKDAGCLLQLNTISLTGYYGKGCKQTAEELIDNYCIDFLGSDMHHLRHADALKDSLNIKRLQNILLQPQISNLLL</sequence>